<keyword evidence="1" id="KW-0472">Membrane</keyword>
<keyword evidence="3" id="KW-1185">Reference proteome</keyword>
<feature type="transmembrane region" description="Helical" evidence="1">
    <location>
        <begin position="69"/>
        <end position="95"/>
    </location>
</feature>
<evidence type="ECO:0000256" key="1">
    <source>
        <dbReference type="SAM" id="Phobius"/>
    </source>
</evidence>
<dbReference type="InterPro" id="IPR007877">
    <property type="entry name" value="DUF707"/>
</dbReference>
<reference evidence="2" key="1">
    <citation type="submission" date="2020-08" db="EMBL/GenBank/DDBJ databases">
        <title>Plant Genome Project.</title>
        <authorList>
            <person name="Zhang R.-G."/>
        </authorList>
    </citation>
    <scope>NUCLEOTIDE SEQUENCE</scope>
    <source>
        <strain evidence="2">WSP0</strain>
        <tissue evidence="2">Leaf</tissue>
    </source>
</reference>
<sequence length="149" mass="17209">MFLLGMKTSGSSILIQRICPPEKPERDGALIHTCYHVQHMYSVFVEIMAPVFSRDAWHCVWRMIQVQNIIFTMTWSTAGVLILLFENGIFLSIILRLHRHHSLGVMIVAFHVVRYPQLVGGSYNLFWPLQDLPSRCLGVFVTLLQKARR</sequence>
<dbReference type="AlphaFoldDB" id="A0AAV6J4A4"/>
<organism evidence="2 3">
    <name type="scientific">Rhododendron griersonianum</name>
    <dbReference type="NCBI Taxonomy" id="479676"/>
    <lineage>
        <taxon>Eukaryota</taxon>
        <taxon>Viridiplantae</taxon>
        <taxon>Streptophyta</taxon>
        <taxon>Embryophyta</taxon>
        <taxon>Tracheophyta</taxon>
        <taxon>Spermatophyta</taxon>
        <taxon>Magnoliopsida</taxon>
        <taxon>eudicotyledons</taxon>
        <taxon>Gunneridae</taxon>
        <taxon>Pentapetalae</taxon>
        <taxon>asterids</taxon>
        <taxon>Ericales</taxon>
        <taxon>Ericaceae</taxon>
        <taxon>Ericoideae</taxon>
        <taxon>Rhodoreae</taxon>
        <taxon>Rhododendron</taxon>
    </lineage>
</organism>
<dbReference type="Proteomes" id="UP000823749">
    <property type="component" value="Chromosome 8"/>
</dbReference>
<name>A0AAV6J4A4_9ERIC</name>
<proteinExistence type="predicted"/>
<dbReference type="Pfam" id="PF05212">
    <property type="entry name" value="DUF707"/>
    <property type="match status" value="1"/>
</dbReference>
<keyword evidence="1" id="KW-1133">Transmembrane helix</keyword>
<comment type="caution">
    <text evidence="2">The sequence shown here is derived from an EMBL/GenBank/DDBJ whole genome shotgun (WGS) entry which is preliminary data.</text>
</comment>
<keyword evidence="1" id="KW-0812">Transmembrane</keyword>
<protein>
    <submittedName>
        <fullName evidence="2">Uncharacterized protein</fullName>
    </submittedName>
</protein>
<evidence type="ECO:0000313" key="2">
    <source>
        <dbReference type="EMBL" id="KAG5535841.1"/>
    </source>
</evidence>
<gene>
    <name evidence="2" type="ORF">RHGRI_023568</name>
</gene>
<evidence type="ECO:0000313" key="3">
    <source>
        <dbReference type="Proteomes" id="UP000823749"/>
    </source>
</evidence>
<dbReference type="EMBL" id="JACTNZ010000008">
    <property type="protein sequence ID" value="KAG5535841.1"/>
    <property type="molecule type" value="Genomic_DNA"/>
</dbReference>
<accession>A0AAV6J4A4</accession>